<protein>
    <submittedName>
        <fullName evidence="1">Uncharacterized protein</fullName>
    </submittedName>
</protein>
<name>A0AAN8P0X2_POLSC</name>
<dbReference type="EMBL" id="JAWJWE010000006">
    <property type="protein sequence ID" value="KAK6632827.1"/>
    <property type="molecule type" value="Genomic_DNA"/>
</dbReference>
<dbReference type="AlphaFoldDB" id="A0AAN8P0X2"/>
<gene>
    <name evidence="1" type="ORF">RUM43_012566</name>
</gene>
<sequence>MYGDTPDGKKRKSEGVIPNYLAITQKTLCYMRMLLRKKMVQQTIRRKQVQSRVLKSPLR</sequence>
<evidence type="ECO:0000313" key="1">
    <source>
        <dbReference type="EMBL" id="KAK6632827.1"/>
    </source>
</evidence>
<organism evidence="1 2">
    <name type="scientific">Polyplax serrata</name>
    <name type="common">Common mouse louse</name>
    <dbReference type="NCBI Taxonomy" id="468196"/>
    <lineage>
        <taxon>Eukaryota</taxon>
        <taxon>Metazoa</taxon>
        <taxon>Ecdysozoa</taxon>
        <taxon>Arthropoda</taxon>
        <taxon>Hexapoda</taxon>
        <taxon>Insecta</taxon>
        <taxon>Pterygota</taxon>
        <taxon>Neoptera</taxon>
        <taxon>Paraneoptera</taxon>
        <taxon>Psocodea</taxon>
        <taxon>Troctomorpha</taxon>
        <taxon>Phthiraptera</taxon>
        <taxon>Anoplura</taxon>
        <taxon>Polyplacidae</taxon>
        <taxon>Polyplax</taxon>
    </lineage>
</organism>
<comment type="caution">
    <text evidence="1">The sequence shown here is derived from an EMBL/GenBank/DDBJ whole genome shotgun (WGS) entry which is preliminary data.</text>
</comment>
<dbReference type="Proteomes" id="UP001372834">
    <property type="component" value="Unassembled WGS sequence"/>
</dbReference>
<feature type="non-terminal residue" evidence="1">
    <location>
        <position position="59"/>
    </location>
</feature>
<accession>A0AAN8P0X2</accession>
<reference evidence="1 2" key="1">
    <citation type="submission" date="2023-10" db="EMBL/GenBank/DDBJ databases">
        <title>Genomes of two closely related lineages of the louse Polyplax serrata with different host specificities.</title>
        <authorList>
            <person name="Martinu J."/>
            <person name="Tarabai H."/>
            <person name="Stefka J."/>
            <person name="Hypsa V."/>
        </authorList>
    </citation>
    <scope>NUCLEOTIDE SEQUENCE [LARGE SCALE GENOMIC DNA]</scope>
    <source>
        <strain evidence="1">HR10_N</strain>
    </source>
</reference>
<evidence type="ECO:0000313" key="2">
    <source>
        <dbReference type="Proteomes" id="UP001372834"/>
    </source>
</evidence>
<proteinExistence type="predicted"/>